<proteinExistence type="predicted"/>
<dbReference type="Gene3D" id="3.40.50.450">
    <property type="match status" value="1"/>
</dbReference>
<protein>
    <submittedName>
        <fullName evidence="1">Uncharacterized protein</fullName>
    </submittedName>
</protein>
<organism evidence="1 2">
    <name type="scientific">Stegodyphus mimosarum</name>
    <name type="common">African social velvet spider</name>
    <dbReference type="NCBI Taxonomy" id="407821"/>
    <lineage>
        <taxon>Eukaryota</taxon>
        <taxon>Metazoa</taxon>
        <taxon>Ecdysozoa</taxon>
        <taxon>Arthropoda</taxon>
        <taxon>Chelicerata</taxon>
        <taxon>Arachnida</taxon>
        <taxon>Araneae</taxon>
        <taxon>Araneomorphae</taxon>
        <taxon>Entelegynae</taxon>
        <taxon>Eresoidea</taxon>
        <taxon>Eresidae</taxon>
        <taxon>Stegodyphus</taxon>
    </lineage>
</organism>
<feature type="non-terminal residue" evidence="1">
    <location>
        <position position="311"/>
    </location>
</feature>
<dbReference type="EMBL" id="KK118498">
    <property type="protein sequence ID" value="KFM73115.1"/>
    <property type="molecule type" value="Genomic_DNA"/>
</dbReference>
<dbReference type="InterPro" id="IPR041164">
    <property type="entry name" value="LDcluster4"/>
</dbReference>
<name>A0A087U6X6_STEMI</name>
<dbReference type="AlphaFoldDB" id="A0A087U6X6"/>
<evidence type="ECO:0000313" key="2">
    <source>
        <dbReference type="Proteomes" id="UP000054359"/>
    </source>
</evidence>
<sequence>MGNDMIMKVNNPQFECVLKARVKRALNPSSSETPKDATAEAKMNYLVNFLKRNLPLQDMCVYIAGSSKLQTQRAEEICKAIGSELAKVERVSLVTGGFFGAADTTAKTFCECRENNSQFSKEESAVVHILPMHDSEDLTAKARQNPDGSFEAMPYGKTVFLGDSVKERETVVARLLDTCIVIEGGPGVVHEVEEFIWNDHFVIPIMSTGGAAGGQYGVPVKIFELPPGVDIADWSVLSEKDATPEEVAKAVVNIMVSLKKALASPTNTLQKSTAIQKRKSRKKLMKTRKVKVQDQDMQEIDIVPALSSKTP</sequence>
<dbReference type="OrthoDB" id="10062307at2759"/>
<keyword evidence="2" id="KW-1185">Reference proteome</keyword>
<reference evidence="1 2" key="1">
    <citation type="submission" date="2013-11" db="EMBL/GenBank/DDBJ databases">
        <title>Genome sequencing of Stegodyphus mimosarum.</title>
        <authorList>
            <person name="Bechsgaard J."/>
        </authorList>
    </citation>
    <scope>NUCLEOTIDE SEQUENCE [LARGE SCALE GENOMIC DNA]</scope>
</reference>
<accession>A0A087U6X6</accession>
<gene>
    <name evidence="1" type="ORF">X975_21092</name>
</gene>
<dbReference type="Pfam" id="PF18306">
    <property type="entry name" value="LDcluster4"/>
    <property type="match status" value="1"/>
</dbReference>
<dbReference type="SUPFAM" id="SSF102405">
    <property type="entry name" value="MCP/YpsA-like"/>
    <property type="match status" value="1"/>
</dbReference>
<dbReference type="Proteomes" id="UP000054359">
    <property type="component" value="Unassembled WGS sequence"/>
</dbReference>
<dbReference type="STRING" id="407821.A0A087U6X6"/>
<evidence type="ECO:0000313" key="1">
    <source>
        <dbReference type="EMBL" id="KFM73115.1"/>
    </source>
</evidence>